<comment type="caution">
    <text evidence="8">The sequence shown here is derived from an EMBL/GenBank/DDBJ whole genome shotgun (WGS) entry which is preliminary data.</text>
</comment>
<proteinExistence type="predicted"/>
<sequence>MEARACCGQKKSPEDANQMIQAEVQKMRVEMSAMKRDAEHYSRQYYKQTQLEAMAGKKAASEFQLEKEMKRLQEAQVEAERSRVSRRASSSWKEDTDMKTLDYVSLFSDRIELVNLQNAAKLLDSGAVRATRFLWRYPIARILPFFYLCFELHDDHAELSTGICAFFLDVSATSSAGPALARIVEVMSSSSSSANLK</sequence>
<dbReference type="GO" id="GO:0000139">
    <property type="term" value="C:Golgi membrane"/>
    <property type="evidence" value="ECO:0007669"/>
    <property type="project" value="UniProtKB-SubCell"/>
</dbReference>
<feature type="coiled-coil region" evidence="7">
    <location>
        <begin position="17"/>
        <end position="85"/>
    </location>
</feature>
<keyword evidence="4" id="KW-0333">Golgi apparatus</keyword>
<dbReference type="GO" id="GO:0031985">
    <property type="term" value="C:Golgi cisterna"/>
    <property type="evidence" value="ECO:0007669"/>
    <property type="project" value="TreeGrafter"/>
</dbReference>
<evidence type="ECO:0000256" key="2">
    <source>
        <dbReference type="ARBA" id="ARBA00022692"/>
    </source>
</evidence>
<evidence type="ECO:0000256" key="7">
    <source>
        <dbReference type="SAM" id="Coils"/>
    </source>
</evidence>
<evidence type="ECO:0000256" key="3">
    <source>
        <dbReference type="ARBA" id="ARBA00022989"/>
    </source>
</evidence>
<organism evidence="8 9">
    <name type="scientific">Camellia sinensis var. sinensis</name>
    <name type="common">China tea</name>
    <dbReference type="NCBI Taxonomy" id="542762"/>
    <lineage>
        <taxon>Eukaryota</taxon>
        <taxon>Viridiplantae</taxon>
        <taxon>Streptophyta</taxon>
        <taxon>Embryophyta</taxon>
        <taxon>Tracheophyta</taxon>
        <taxon>Spermatophyta</taxon>
        <taxon>Magnoliopsida</taxon>
        <taxon>eudicotyledons</taxon>
        <taxon>Gunneridae</taxon>
        <taxon>Pentapetalae</taxon>
        <taxon>asterids</taxon>
        <taxon>Ericales</taxon>
        <taxon>Theaceae</taxon>
        <taxon>Camellia</taxon>
    </lineage>
</organism>
<dbReference type="Pfam" id="PF09787">
    <property type="entry name" value="Golgin_A5"/>
    <property type="match status" value="1"/>
</dbReference>
<protein>
    <submittedName>
        <fullName evidence="8">Uncharacterized protein</fullName>
    </submittedName>
</protein>
<dbReference type="PANTHER" id="PTHR13815:SF7">
    <property type="entry name" value="GOLGIN SUBFAMILY A MEMBER 5"/>
    <property type="match status" value="1"/>
</dbReference>
<evidence type="ECO:0000256" key="1">
    <source>
        <dbReference type="ARBA" id="ARBA00004194"/>
    </source>
</evidence>
<comment type="subcellular location">
    <subcellularLocation>
        <location evidence="1">Golgi apparatus membrane</location>
        <topology evidence="1">Single-pass membrane protein</topology>
    </subcellularLocation>
</comment>
<evidence type="ECO:0000256" key="4">
    <source>
        <dbReference type="ARBA" id="ARBA00023034"/>
    </source>
</evidence>
<keyword evidence="3" id="KW-1133">Transmembrane helix</keyword>
<reference evidence="8 9" key="1">
    <citation type="journal article" date="2018" name="Proc. Natl. Acad. Sci. U.S.A.">
        <title>Draft genome sequence of Camellia sinensis var. sinensis provides insights into the evolution of the tea genome and tea quality.</title>
        <authorList>
            <person name="Wei C."/>
            <person name="Yang H."/>
            <person name="Wang S."/>
            <person name="Zhao J."/>
            <person name="Liu C."/>
            <person name="Gao L."/>
            <person name="Xia E."/>
            <person name="Lu Y."/>
            <person name="Tai Y."/>
            <person name="She G."/>
            <person name="Sun J."/>
            <person name="Cao H."/>
            <person name="Tong W."/>
            <person name="Gao Q."/>
            <person name="Li Y."/>
            <person name="Deng W."/>
            <person name="Jiang X."/>
            <person name="Wang W."/>
            <person name="Chen Q."/>
            <person name="Zhang S."/>
            <person name="Li H."/>
            <person name="Wu J."/>
            <person name="Wang P."/>
            <person name="Li P."/>
            <person name="Shi C."/>
            <person name="Zheng F."/>
            <person name="Jian J."/>
            <person name="Huang B."/>
            <person name="Shan D."/>
            <person name="Shi M."/>
            <person name="Fang C."/>
            <person name="Yue Y."/>
            <person name="Li F."/>
            <person name="Li D."/>
            <person name="Wei S."/>
            <person name="Han B."/>
            <person name="Jiang C."/>
            <person name="Yin Y."/>
            <person name="Xia T."/>
            <person name="Zhang Z."/>
            <person name="Bennetzen J.L."/>
            <person name="Zhao S."/>
            <person name="Wan X."/>
        </authorList>
    </citation>
    <scope>NUCLEOTIDE SEQUENCE [LARGE SCALE GENOMIC DNA]</scope>
    <source>
        <strain evidence="9">cv. Shuchazao</strain>
        <tissue evidence="8">Leaf</tissue>
    </source>
</reference>
<dbReference type="GO" id="GO:0007030">
    <property type="term" value="P:Golgi organization"/>
    <property type="evidence" value="ECO:0007669"/>
    <property type="project" value="InterPro"/>
</dbReference>
<dbReference type="EMBL" id="SDRB02013521">
    <property type="protein sequence ID" value="THF94755.1"/>
    <property type="molecule type" value="Genomic_DNA"/>
</dbReference>
<evidence type="ECO:0000313" key="8">
    <source>
        <dbReference type="EMBL" id="THF94755.1"/>
    </source>
</evidence>
<evidence type="ECO:0000313" key="9">
    <source>
        <dbReference type="Proteomes" id="UP000306102"/>
    </source>
</evidence>
<name>A0A4S4D107_CAMSN</name>
<accession>A0A4S4D107</accession>
<evidence type="ECO:0000256" key="5">
    <source>
        <dbReference type="ARBA" id="ARBA00023054"/>
    </source>
</evidence>
<keyword evidence="6" id="KW-0472">Membrane</keyword>
<dbReference type="PANTHER" id="PTHR13815">
    <property type="entry name" value="GOLGIN-84"/>
    <property type="match status" value="1"/>
</dbReference>
<gene>
    <name evidence="8" type="ORF">TEA_017705</name>
</gene>
<dbReference type="Proteomes" id="UP000306102">
    <property type="component" value="Unassembled WGS sequence"/>
</dbReference>
<keyword evidence="2" id="KW-0812">Transmembrane</keyword>
<keyword evidence="5 7" id="KW-0175">Coiled coil</keyword>
<evidence type="ECO:0000256" key="6">
    <source>
        <dbReference type="ARBA" id="ARBA00023136"/>
    </source>
</evidence>
<dbReference type="AlphaFoldDB" id="A0A4S4D107"/>
<dbReference type="GO" id="GO:0000301">
    <property type="term" value="P:retrograde transport, vesicle recycling within Golgi"/>
    <property type="evidence" value="ECO:0007669"/>
    <property type="project" value="TreeGrafter"/>
</dbReference>
<keyword evidence="9" id="KW-1185">Reference proteome</keyword>
<dbReference type="InterPro" id="IPR019177">
    <property type="entry name" value="Golgin_subfamily_A_member_5"/>
</dbReference>